<evidence type="ECO:0000256" key="4">
    <source>
        <dbReference type="ARBA" id="ARBA00023002"/>
    </source>
</evidence>
<evidence type="ECO:0000256" key="3">
    <source>
        <dbReference type="ARBA" id="ARBA00022827"/>
    </source>
</evidence>
<proteinExistence type="predicted"/>
<organism evidence="7 8">
    <name type="scientific">Pseudoprimorskyibacter insulae</name>
    <dbReference type="NCBI Taxonomy" id="1695997"/>
    <lineage>
        <taxon>Bacteria</taxon>
        <taxon>Pseudomonadati</taxon>
        <taxon>Pseudomonadota</taxon>
        <taxon>Alphaproteobacteria</taxon>
        <taxon>Rhodobacterales</taxon>
        <taxon>Paracoccaceae</taxon>
        <taxon>Pseudoprimorskyibacter</taxon>
    </lineage>
</organism>
<dbReference type="EMBL" id="OMOJ01000005">
    <property type="protein sequence ID" value="SPF80917.1"/>
    <property type="molecule type" value="Genomic_DNA"/>
</dbReference>
<dbReference type="NCBIfam" id="NF009477">
    <property type="entry name" value="PRK12843.1"/>
    <property type="match status" value="1"/>
</dbReference>
<feature type="region of interest" description="Disordered" evidence="5">
    <location>
        <begin position="451"/>
        <end position="471"/>
    </location>
</feature>
<dbReference type="InterPro" id="IPR036188">
    <property type="entry name" value="FAD/NAD-bd_sf"/>
</dbReference>
<dbReference type="RefSeq" id="WP_108886761.1">
    <property type="nucleotide sequence ID" value="NZ_OMOJ01000005.1"/>
</dbReference>
<evidence type="ECO:0000256" key="2">
    <source>
        <dbReference type="ARBA" id="ARBA00022630"/>
    </source>
</evidence>
<dbReference type="GO" id="GO:0047571">
    <property type="term" value="F:3-oxosteroid 1-dehydrogenase activity"/>
    <property type="evidence" value="ECO:0007669"/>
    <property type="project" value="UniProtKB-EC"/>
</dbReference>
<dbReference type="InterPro" id="IPR003953">
    <property type="entry name" value="FAD-dep_OxRdtase_2_FAD-bd"/>
</dbReference>
<comment type="cofactor">
    <cofactor evidence="1">
        <name>FAD</name>
        <dbReference type="ChEBI" id="CHEBI:57692"/>
    </cofactor>
</comment>
<name>A0A2R8AY56_9RHOB</name>
<reference evidence="8" key="1">
    <citation type="submission" date="2018-03" db="EMBL/GenBank/DDBJ databases">
        <authorList>
            <person name="Rodrigo-Torres L."/>
            <person name="Arahal R. D."/>
            <person name="Lucena T."/>
        </authorList>
    </citation>
    <scope>NUCLEOTIDE SEQUENCE [LARGE SCALE GENOMIC DNA]</scope>
    <source>
        <strain evidence="8">CECT 8871</strain>
    </source>
</reference>
<keyword evidence="3" id="KW-0274">FAD</keyword>
<dbReference type="GO" id="GO:0008202">
    <property type="term" value="P:steroid metabolic process"/>
    <property type="evidence" value="ECO:0007669"/>
    <property type="project" value="UniProtKB-ARBA"/>
</dbReference>
<sequence length="555" mass="58696">MSEVQDYDVAVIGSGAAGLSAAIFAALAGARTVLIERTDYIGGTTAYSAGTTWAPNTRLAATVGATDNPDKVLGFLDRAVGNRSPRAMREAFVENAPKAIHTLMDRTEAQFRACPRHPDYLSEIEGSTLNGRALEPVPFNGSALGADLALVRPPIPEFTILGGLMVDRTDIAHLLGMTKSLKSLAYSIKLVSGFLRDKLRHGRSARLVMGNALIGRLLLSARQAGVTIRTQTTVTDIQTGSETLLSLKSGETLRIKGGVILATGGFGRHPTRRAEMLPTPTAEHSPAAPGHTGELHDIALRLGATYGDGAQTNAFWAPVSTRQRPDGTWAVFPHFVFDRSKPGIIAVGKDGKRFTNESRSYHEFAQAQQATGTLPAYLVTDANGLKTYGLGMVRPGGMGAKALLKDGYLTEAPTLDALAQRLGIDAAGLKDTAQRMNRFAETGVDQDFHRGETDYERHNGDANHGPNPTLGKIGTGPFYAVKLMPGDIGAATGLRTDETARLLDKDGTPIPGLYAAGNDMQSIMGGVYPGPGITIGPAITFGFIAATHASERAKA</sequence>
<feature type="compositionally biased region" description="Basic and acidic residues" evidence="5">
    <location>
        <begin position="451"/>
        <end position="461"/>
    </location>
</feature>
<evidence type="ECO:0000313" key="7">
    <source>
        <dbReference type="EMBL" id="SPF80917.1"/>
    </source>
</evidence>
<dbReference type="InterPro" id="IPR027477">
    <property type="entry name" value="Succ_DH/fumarate_Rdtase_cat_sf"/>
</dbReference>
<dbReference type="OrthoDB" id="3178130at2"/>
<keyword evidence="8" id="KW-1185">Reference proteome</keyword>
<dbReference type="SUPFAM" id="SSF56425">
    <property type="entry name" value="Succinate dehydrogenase/fumarate reductase flavoprotein, catalytic domain"/>
    <property type="match status" value="1"/>
</dbReference>
<evidence type="ECO:0000256" key="1">
    <source>
        <dbReference type="ARBA" id="ARBA00001974"/>
    </source>
</evidence>
<keyword evidence="2" id="KW-0285">Flavoprotein</keyword>
<dbReference type="InterPro" id="IPR050315">
    <property type="entry name" value="FAD-oxidoreductase_2"/>
</dbReference>
<dbReference type="Pfam" id="PF00890">
    <property type="entry name" value="FAD_binding_2"/>
    <property type="match status" value="1"/>
</dbReference>
<dbReference type="Proteomes" id="UP000244904">
    <property type="component" value="Unassembled WGS sequence"/>
</dbReference>
<dbReference type="SUPFAM" id="SSF51905">
    <property type="entry name" value="FAD/NAD(P)-binding domain"/>
    <property type="match status" value="1"/>
</dbReference>
<keyword evidence="4 7" id="KW-0560">Oxidoreductase</keyword>
<accession>A0A2R8AY56</accession>
<dbReference type="Gene3D" id="3.90.700.10">
    <property type="entry name" value="Succinate dehydrogenase/fumarate reductase flavoprotein, catalytic domain"/>
    <property type="match status" value="1"/>
</dbReference>
<evidence type="ECO:0000313" key="8">
    <source>
        <dbReference type="Proteomes" id="UP000244904"/>
    </source>
</evidence>
<feature type="domain" description="FAD-dependent oxidoreductase 2 FAD-binding" evidence="6">
    <location>
        <begin position="8"/>
        <end position="535"/>
    </location>
</feature>
<dbReference type="EC" id="1.3.99.4" evidence="7"/>
<evidence type="ECO:0000259" key="6">
    <source>
        <dbReference type="Pfam" id="PF00890"/>
    </source>
</evidence>
<gene>
    <name evidence="7" type="primary">kstD</name>
    <name evidence="7" type="ORF">PRI8871_02730</name>
</gene>
<dbReference type="PANTHER" id="PTHR43400:SF10">
    <property type="entry name" value="3-OXOSTEROID 1-DEHYDROGENASE"/>
    <property type="match status" value="1"/>
</dbReference>
<dbReference type="Gene3D" id="3.50.50.60">
    <property type="entry name" value="FAD/NAD(P)-binding domain"/>
    <property type="match status" value="2"/>
</dbReference>
<protein>
    <submittedName>
        <fullName evidence="7">3-oxosteroid 1-dehydrogenase</fullName>
        <ecNumber evidence="7">1.3.99.4</ecNumber>
    </submittedName>
</protein>
<dbReference type="PANTHER" id="PTHR43400">
    <property type="entry name" value="FUMARATE REDUCTASE"/>
    <property type="match status" value="1"/>
</dbReference>
<dbReference type="AlphaFoldDB" id="A0A2R8AY56"/>
<evidence type="ECO:0000256" key="5">
    <source>
        <dbReference type="SAM" id="MobiDB-lite"/>
    </source>
</evidence>